<keyword evidence="8" id="KW-1185">Reference proteome</keyword>
<comment type="caution">
    <text evidence="7">The sequence shown here is derived from an EMBL/GenBank/DDBJ whole genome shotgun (WGS) entry which is preliminary data.</text>
</comment>
<dbReference type="SUPFAM" id="SSF57850">
    <property type="entry name" value="RING/U-box"/>
    <property type="match status" value="1"/>
</dbReference>
<dbReference type="OrthoDB" id="9984940at2759"/>
<organism evidence="7 8">
    <name type="scientific">Holothuria leucospilota</name>
    <name type="common">Black long sea cucumber</name>
    <name type="synonym">Mertensiothuria leucospilota</name>
    <dbReference type="NCBI Taxonomy" id="206669"/>
    <lineage>
        <taxon>Eukaryota</taxon>
        <taxon>Metazoa</taxon>
        <taxon>Echinodermata</taxon>
        <taxon>Eleutherozoa</taxon>
        <taxon>Echinozoa</taxon>
        <taxon>Holothuroidea</taxon>
        <taxon>Aspidochirotacea</taxon>
        <taxon>Aspidochirotida</taxon>
        <taxon>Holothuriidae</taxon>
        <taxon>Holothuria</taxon>
    </lineage>
</organism>
<evidence type="ECO:0000313" key="7">
    <source>
        <dbReference type="EMBL" id="KAJ8020170.1"/>
    </source>
</evidence>
<feature type="region of interest" description="Disordered" evidence="5">
    <location>
        <begin position="361"/>
        <end position="388"/>
    </location>
</feature>
<gene>
    <name evidence="7" type="ORF">HOLleu_39690</name>
</gene>
<dbReference type="InterPro" id="IPR001810">
    <property type="entry name" value="F-box_dom"/>
</dbReference>
<accession>A0A9Q0YD94</accession>
<dbReference type="PANTHER" id="PTHR15493">
    <property type="entry name" value="F-BOX ONLY PROTEIN 5 AND 43"/>
    <property type="match status" value="1"/>
</dbReference>
<evidence type="ECO:0000256" key="3">
    <source>
        <dbReference type="ARBA" id="ARBA00022786"/>
    </source>
</evidence>
<dbReference type="Proteomes" id="UP001152320">
    <property type="component" value="Chromosome 22"/>
</dbReference>
<dbReference type="Gene3D" id="2.20.25.20">
    <property type="match status" value="1"/>
</dbReference>
<protein>
    <submittedName>
        <fullName evidence="7">F-box only protein 43</fullName>
    </submittedName>
</protein>
<reference evidence="7" key="1">
    <citation type="submission" date="2021-10" db="EMBL/GenBank/DDBJ databases">
        <title>Tropical sea cucumber genome reveals ecological adaptation and Cuvierian tubules defense mechanism.</title>
        <authorList>
            <person name="Chen T."/>
        </authorList>
    </citation>
    <scope>NUCLEOTIDE SEQUENCE</scope>
    <source>
        <strain evidence="7">Nanhai2018</strain>
        <tissue evidence="7">Muscle</tissue>
    </source>
</reference>
<dbReference type="GO" id="GO:0045835">
    <property type="term" value="P:negative regulation of meiotic nuclear division"/>
    <property type="evidence" value="ECO:0007669"/>
    <property type="project" value="InterPro"/>
</dbReference>
<evidence type="ECO:0000256" key="2">
    <source>
        <dbReference type="ARBA" id="ARBA00022771"/>
    </source>
</evidence>
<evidence type="ECO:0000256" key="5">
    <source>
        <dbReference type="SAM" id="MobiDB-lite"/>
    </source>
</evidence>
<name>A0A9Q0YD94_HOLLE</name>
<dbReference type="InterPro" id="IPR002867">
    <property type="entry name" value="IBR_dom"/>
</dbReference>
<feature type="domain" description="F-box" evidence="6">
    <location>
        <begin position="206"/>
        <end position="255"/>
    </location>
</feature>
<dbReference type="EMBL" id="JAIZAY010000022">
    <property type="protein sequence ID" value="KAJ8020170.1"/>
    <property type="molecule type" value="Genomic_DNA"/>
</dbReference>
<keyword evidence="2" id="KW-0863">Zinc-finger</keyword>
<dbReference type="PANTHER" id="PTHR15493:SF9">
    <property type="entry name" value="GH14043P"/>
    <property type="match status" value="1"/>
</dbReference>
<proteinExistence type="predicted"/>
<keyword evidence="4" id="KW-0862">Zinc</keyword>
<dbReference type="PROSITE" id="PS50181">
    <property type="entry name" value="FBOX"/>
    <property type="match status" value="1"/>
</dbReference>
<sequence length="388" mass="44449">MASSAVFKKPSGQSRLLLCRSPNKRTDTIGASPLRTEDFTADSTELAQEIEKLFYDDDKDVNKKTSHGKSFLGFPVCKFYSSQKLSRRHTFQSLSPSKEWFKLSPKSKMERKLKKSSKFYRNRSDSFLLHRDLCILQSFPELCQHSKSKKTPSAPLEAVKKQLFTPDSGYGSSPEADVSNESLCLTPRYPKHIIGSYVGQSRLDIISELSDEVPVLLERILKFLPPKDLLCFAQVSKRWQEILNAAKRDSERRNAYIKRKRATYLAKKENHHMVRRSRAMTQSSSVFGEVQRTVTHGCSIFKDVSKHEQFWQAKETLRRGENLMKCQTCGSPARVNSRTARAKCNNCNSDLCIKCKSSYHESEPCKMPSAWSRGEISTPKSRRNLRRL</sequence>
<evidence type="ECO:0000259" key="6">
    <source>
        <dbReference type="PROSITE" id="PS50181"/>
    </source>
</evidence>
<dbReference type="GO" id="GO:0007088">
    <property type="term" value="P:regulation of mitotic nuclear division"/>
    <property type="evidence" value="ECO:0007669"/>
    <property type="project" value="InterPro"/>
</dbReference>
<dbReference type="Pfam" id="PF01485">
    <property type="entry name" value="IBR"/>
    <property type="match status" value="1"/>
</dbReference>
<dbReference type="Gene3D" id="1.20.1280.50">
    <property type="match status" value="1"/>
</dbReference>
<dbReference type="InterPro" id="IPR047147">
    <property type="entry name" value="FBX5_43"/>
</dbReference>
<dbReference type="GO" id="GO:0005634">
    <property type="term" value="C:nucleus"/>
    <property type="evidence" value="ECO:0007669"/>
    <property type="project" value="TreeGrafter"/>
</dbReference>
<dbReference type="AlphaFoldDB" id="A0A9Q0YD94"/>
<dbReference type="InterPro" id="IPR036047">
    <property type="entry name" value="F-box-like_dom_sf"/>
</dbReference>
<dbReference type="CDD" id="cd09917">
    <property type="entry name" value="F-box_SF"/>
    <property type="match status" value="1"/>
</dbReference>
<keyword evidence="1" id="KW-0479">Metal-binding</keyword>
<keyword evidence="3" id="KW-0833">Ubl conjugation pathway</keyword>
<evidence type="ECO:0000313" key="8">
    <source>
        <dbReference type="Proteomes" id="UP001152320"/>
    </source>
</evidence>
<evidence type="ECO:0000256" key="4">
    <source>
        <dbReference type="ARBA" id="ARBA00022833"/>
    </source>
</evidence>
<evidence type="ECO:0000256" key="1">
    <source>
        <dbReference type="ARBA" id="ARBA00022723"/>
    </source>
</evidence>
<dbReference type="Pfam" id="PF00646">
    <property type="entry name" value="F-box"/>
    <property type="match status" value="1"/>
</dbReference>
<dbReference type="GO" id="GO:0008270">
    <property type="term" value="F:zinc ion binding"/>
    <property type="evidence" value="ECO:0007669"/>
    <property type="project" value="UniProtKB-KW"/>
</dbReference>
<dbReference type="SUPFAM" id="SSF81383">
    <property type="entry name" value="F-box domain"/>
    <property type="match status" value="1"/>
</dbReference>